<evidence type="ECO:0000313" key="4">
    <source>
        <dbReference type="Proteomes" id="UP000192596"/>
    </source>
</evidence>
<dbReference type="EMBL" id="NAJO01000023">
    <property type="protein sequence ID" value="OQO03933.1"/>
    <property type="molecule type" value="Genomic_DNA"/>
</dbReference>
<dbReference type="InterPro" id="IPR050565">
    <property type="entry name" value="LYPA1-2/EST-like"/>
</dbReference>
<dbReference type="PANTHER" id="PTHR10655:SF63">
    <property type="entry name" value="PHOSPHOLIPASE_CARBOXYLESTERASE_THIOESTERASE DOMAIN-CONTAINING PROTEIN"/>
    <property type="match status" value="1"/>
</dbReference>
<name>A0A1V8SXP4_9PEZI</name>
<evidence type="ECO:0000259" key="2">
    <source>
        <dbReference type="Pfam" id="PF02230"/>
    </source>
</evidence>
<feature type="domain" description="Phospholipase/carboxylesterase/thioesterase" evidence="2">
    <location>
        <begin position="3"/>
        <end position="224"/>
    </location>
</feature>
<accession>A0A1V8SXP4</accession>
<dbReference type="Pfam" id="PF02230">
    <property type="entry name" value="Abhydrolase_2"/>
    <property type="match status" value="1"/>
</dbReference>
<dbReference type="InParanoid" id="A0A1V8SXP4"/>
<evidence type="ECO:0000256" key="1">
    <source>
        <dbReference type="ARBA" id="ARBA00006499"/>
    </source>
</evidence>
<sequence length="227" mass="24735">MKVRHPTAPHTHTIIFLHGRDSTAREFASELFESQATDGWTLPEALPGIKWVFPTAEMMPPKRFGGEMSQWFDMHTTEDPHELEAEQDMSASNKRIQDIIATEAAIVGAGKVVLGGISQGCAVAIHALLAGNIRLGGFIGVSSWLPRPNNVSCELTAGLHDQAAKTPVLLCHSKDDETIEIRFGKELNDTLVAGGMQVQWCAYPDGGHWINEPQGVDDIVAFVSRVV</sequence>
<dbReference type="SUPFAM" id="SSF53474">
    <property type="entry name" value="alpha/beta-Hydrolases"/>
    <property type="match status" value="1"/>
</dbReference>
<dbReference type="GO" id="GO:0008474">
    <property type="term" value="F:palmitoyl-(protein) hydrolase activity"/>
    <property type="evidence" value="ECO:0007669"/>
    <property type="project" value="TreeGrafter"/>
</dbReference>
<dbReference type="OrthoDB" id="2418081at2759"/>
<dbReference type="Proteomes" id="UP000192596">
    <property type="component" value="Unassembled WGS sequence"/>
</dbReference>
<dbReference type="GO" id="GO:0052689">
    <property type="term" value="F:carboxylic ester hydrolase activity"/>
    <property type="evidence" value="ECO:0007669"/>
    <property type="project" value="TreeGrafter"/>
</dbReference>
<dbReference type="Gene3D" id="3.40.50.1820">
    <property type="entry name" value="alpha/beta hydrolase"/>
    <property type="match status" value="1"/>
</dbReference>
<reference evidence="4" key="1">
    <citation type="submission" date="2017-03" db="EMBL/GenBank/DDBJ databases">
        <title>Genomes of endolithic fungi from Antarctica.</title>
        <authorList>
            <person name="Coleine C."/>
            <person name="Masonjones S."/>
            <person name="Stajich J.E."/>
        </authorList>
    </citation>
    <scope>NUCLEOTIDE SEQUENCE [LARGE SCALE GENOMIC DNA]</scope>
    <source>
        <strain evidence="4">CCFEE 5527</strain>
    </source>
</reference>
<organism evidence="3 4">
    <name type="scientific">Cryoendolithus antarcticus</name>
    <dbReference type="NCBI Taxonomy" id="1507870"/>
    <lineage>
        <taxon>Eukaryota</taxon>
        <taxon>Fungi</taxon>
        <taxon>Dikarya</taxon>
        <taxon>Ascomycota</taxon>
        <taxon>Pezizomycotina</taxon>
        <taxon>Dothideomycetes</taxon>
        <taxon>Dothideomycetidae</taxon>
        <taxon>Cladosporiales</taxon>
        <taxon>Cladosporiaceae</taxon>
        <taxon>Cryoendolithus</taxon>
    </lineage>
</organism>
<evidence type="ECO:0000313" key="3">
    <source>
        <dbReference type="EMBL" id="OQO03933.1"/>
    </source>
</evidence>
<comment type="caution">
    <text evidence="3">The sequence shown here is derived from an EMBL/GenBank/DDBJ whole genome shotgun (WGS) entry which is preliminary data.</text>
</comment>
<dbReference type="GO" id="GO:0005737">
    <property type="term" value="C:cytoplasm"/>
    <property type="evidence" value="ECO:0007669"/>
    <property type="project" value="TreeGrafter"/>
</dbReference>
<dbReference type="AlphaFoldDB" id="A0A1V8SXP4"/>
<dbReference type="PANTHER" id="PTHR10655">
    <property type="entry name" value="LYSOPHOSPHOLIPASE-RELATED"/>
    <property type="match status" value="1"/>
</dbReference>
<dbReference type="InterPro" id="IPR029058">
    <property type="entry name" value="AB_hydrolase_fold"/>
</dbReference>
<comment type="similarity">
    <text evidence="1">Belongs to the AB hydrolase superfamily. AB hydrolase 2 family.</text>
</comment>
<proteinExistence type="inferred from homology"/>
<protein>
    <recommendedName>
        <fullName evidence="2">Phospholipase/carboxylesterase/thioesterase domain-containing protein</fullName>
    </recommendedName>
</protein>
<keyword evidence="4" id="KW-1185">Reference proteome</keyword>
<dbReference type="STRING" id="1507870.A0A1V8SXP4"/>
<gene>
    <name evidence="3" type="ORF">B0A48_10575</name>
</gene>
<dbReference type="InterPro" id="IPR003140">
    <property type="entry name" value="PLipase/COase/thioEstase"/>
</dbReference>